<feature type="transmembrane region" description="Helical" evidence="4">
    <location>
        <begin position="36"/>
        <end position="56"/>
    </location>
</feature>
<comment type="caution">
    <text evidence="6">The sequence shown here is derived from an EMBL/GenBank/DDBJ whole genome shotgun (WGS) entry which is preliminary data.</text>
</comment>
<keyword evidence="7" id="KW-1185">Reference proteome</keyword>
<dbReference type="EMBL" id="JACHMN010000003">
    <property type="protein sequence ID" value="MBB5873059.1"/>
    <property type="molecule type" value="Genomic_DNA"/>
</dbReference>
<evidence type="ECO:0000256" key="3">
    <source>
        <dbReference type="ARBA" id="ARBA00023235"/>
    </source>
</evidence>
<dbReference type="PANTHER" id="PTHR43246">
    <property type="entry name" value="PEPTIDYL-PROLYL CIS-TRANS ISOMERASE CYP38, CHLOROPLASTIC"/>
    <property type="match status" value="1"/>
</dbReference>
<evidence type="ECO:0000313" key="7">
    <source>
        <dbReference type="Proteomes" id="UP000587527"/>
    </source>
</evidence>
<dbReference type="GO" id="GO:0003755">
    <property type="term" value="F:peptidyl-prolyl cis-trans isomerase activity"/>
    <property type="evidence" value="ECO:0007669"/>
    <property type="project" value="UniProtKB-KW"/>
</dbReference>
<sequence>MTPVREQRQRAAARARLEQQMAERLEAAQQRRKRNAFIGGGVGLLLVVGLTIWGIAALTGGEKSPAAAPSAAAPSGCQWVPDDVAQNPNLKDVGAPPTEVPRAGTQLMTITTSLGVIEVEMDVTHAPCTAASYAHLASKKFFDNSSCHRMVTEGFKILQCGGVGKEPGASGPTYKFAEENLPTGKNPTYERGTVAMANTGQPASTGSQFFLIDQDIPEANLPANYTVLGKITKGLDILDKVIAAGAVGEDGKATGDGKPKTPVVIKTVTVAPVKA</sequence>
<keyword evidence="4" id="KW-0472">Membrane</keyword>
<dbReference type="InterPro" id="IPR044665">
    <property type="entry name" value="E_coli_cyclophilin_A-like"/>
</dbReference>
<evidence type="ECO:0000256" key="2">
    <source>
        <dbReference type="ARBA" id="ARBA00023110"/>
    </source>
</evidence>
<dbReference type="PROSITE" id="PS50072">
    <property type="entry name" value="CSA_PPIASE_2"/>
    <property type="match status" value="1"/>
</dbReference>
<dbReference type="InterPro" id="IPR029000">
    <property type="entry name" value="Cyclophilin-like_dom_sf"/>
</dbReference>
<dbReference type="RefSeq" id="WP_184843642.1">
    <property type="nucleotide sequence ID" value="NZ_JACHMN010000003.1"/>
</dbReference>
<keyword evidence="3 6" id="KW-0413">Isomerase</keyword>
<evidence type="ECO:0000259" key="5">
    <source>
        <dbReference type="PROSITE" id="PS50072"/>
    </source>
</evidence>
<evidence type="ECO:0000313" key="6">
    <source>
        <dbReference type="EMBL" id="MBB5873059.1"/>
    </source>
</evidence>
<feature type="domain" description="PPIase cyclophilin-type" evidence="5">
    <location>
        <begin position="112"/>
        <end position="270"/>
    </location>
</feature>
<keyword evidence="4" id="KW-1133">Transmembrane helix</keyword>
<gene>
    <name evidence="6" type="ORF">F4553_006493</name>
</gene>
<dbReference type="Gene3D" id="2.40.100.10">
    <property type="entry name" value="Cyclophilin-like"/>
    <property type="match status" value="1"/>
</dbReference>
<proteinExistence type="predicted"/>
<keyword evidence="4" id="KW-0812">Transmembrane</keyword>
<evidence type="ECO:0000256" key="1">
    <source>
        <dbReference type="ARBA" id="ARBA00013194"/>
    </source>
</evidence>
<dbReference type="Proteomes" id="UP000587527">
    <property type="component" value="Unassembled WGS sequence"/>
</dbReference>
<name>A0A841C145_9ACTN</name>
<dbReference type="Pfam" id="PF00160">
    <property type="entry name" value="Pro_isomerase"/>
    <property type="match status" value="1"/>
</dbReference>
<keyword evidence="2" id="KW-0697">Rotamase</keyword>
<evidence type="ECO:0000256" key="4">
    <source>
        <dbReference type="SAM" id="Phobius"/>
    </source>
</evidence>
<dbReference type="SUPFAM" id="SSF50891">
    <property type="entry name" value="Cyclophilin-like"/>
    <property type="match status" value="1"/>
</dbReference>
<dbReference type="AlphaFoldDB" id="A0A841C145"/>
<protein>
    <recommendedName>
        <fullName evidence="1">peptidylprolyl isomerase</fullName>
        <ecNumber evidence="1">5.2.1.8</ecNumber>
    </recommendedName>
</protein>
<dbReference type="InterPro" id="IPR002130">
    <property type="entry name" value="Cyclophilin-type_PPIase_dom"/>
</dbReference>
<reference evidence="6 7" key="1">
    <citation type="submission" date="2020-08" db="EMBL/GenBank/DDBJ databases">
        <title>Sequencing the genomes of 1000 actinobacteria strains.</title>
        <authorList>
            <person name="Klenk H.-P."/>
        </authorList>
    </citation>
    <scope>NUCLEOTIDE SEQUENCE [LARGE SCALE GENOMIC DNA]</scope>
    <source>
        <strain evidence="6 7">DSM 45362</strain>
    </source>
</reference>
<accession>A0A841C145</accession>
<organism evidence="6 7">
    <name type="scientific">Allocatelliglobosispora scoriae</name>
    <dbReference type="NCBI Taxonomy" id="643052"/>
    <lineage>
        <taxon>Bacteria</taxon>
        <taxon>Bacillati</taxon>
        <taxon>Actinomycetota</taxon>
        <taxon>Actinomycetes</taxon>
        <taxon>Micromonosporales</taxon>
        <taxon>Micromonosporaceae</taxon>
        <taxon>Allocatelliglobosispora</taxon>
    </lineage>
</organism>
<dbReference type="EC" id="5.2.1.8" evidence="1"/>